<evidence type="ECO:0000313" key="2">
    <source>
        <dbReference type="EMBL" id="MBB3984424.1"/>
    </source>
</evidence>
<dbReference type="Proteomes" id="UP000541426">
    <property type="component" value="Unassembled WGS sequence"/>
</dbReference>
<dbReference type="RefSeq" id="WP_183963054.1">
    <property type="nucleotide sequence ID" value="NZ_BAABBZ010000014.1"/>
</dbReference>
<gene>
    <name evidence="2" type="ORF">GGQ68_000740</name>
</gene>
<evidence type="ECO:0000259" key="1">
    <source>
        <dbReference type="Pfam" id="PF06568"/>
    </source>
</evidence>
<dbReference type="Pfam" id="PF06568">
    <property type="entry name" value="YjiS-like"/>
    <property type="match status" value="1"/>
</dbReference>
<keyword evidence="3" id="KW-1185">Reference proteome</keyword>
<accession>A0A7W6GST2</accession>
<dbReference type="EMBL" id="JACIEJ010000002">
    <property type="protein sequence ID" value="MBB3984424.1"/>
    <property type="molecule type" value="Genomic_DNA"/>
</dbReference>
<reference evidence="2 3" key="1">
    <citation type="submission" date="2020-08" db="EMBL/GenBank/DDBJ databases">
        <title>Genomic Encyclopedia of Type Strains, Phase IV (KMG-IV): sequencing the most valuable type-strain genomes for metagenomic binning, comparative biology and taxonomic classification.</title>
        <authorList>
            <person name="Goeker M."/>
        </authorList>
    </citation>
    <scope>NUCLEOTIDE SEQUENCE [LARGE SCALE GENOMIC DNA]</scope>
    <source>
        <strain evidence="2 3">DSM 102235</strain>
    </source>
</reference>
<name>A0A7W6GST2_9RHOB</name>
<comment type="caution">
    <text evidence="2">The sequence shown here is derived from an EMBL/GenBank/DDBJ whole genome shotgun (WGS) entry which is preliminary data.</text>
</comment>
<sequence>MADTTEFKTQAHGTEVAGFAGLIAAFKAHVARRKVFNQTFRELYAMSNRDLADLGLVRAEIRRVALQASKEI</sequence>
<organism evidence="2 3">
    <name type="scientific">Sagittula marina</name>
    <dbReference type="NCBI Taxonomy" id="943940"/>
    <lineage>
        <taxon>Bacteria</taxon>
        <taxon>Pseudomonadati</taxon>
        <taxon>Pseudomonadota</taxon>
        <taxon>Alphaproteobacteria</taxon>
        <taxon>Rhodobacterales</taxon>
        <taxon>Roseobacteraceae</taxon>
        <taxon>Sagittula</taxon>
    </lineage>
</organism>
<proteinExistence type="predicted"/>
<evidence type="ECO:0000313" key="3">
    <source>
        <dbReference type="Proteomes" id="UP000541426"/>
    </source>
</evidence>
<dbReference type="InterPro" id="IPR009506">
    <property type="entry name" value="YjiS-like"/>
</dbReference>
<dbReference type="AlphaFoldDB" id="A0A7W6GST2"/>
<feature type="domain" description="YjiS-like" evidence="1">
    <location>
        <begin position="28"/>
        <end position="62"/>
    </location>
</feature>
<protein>
    <submittedName>
        <fullName evidence="2">Uncharacterized protein YjiS (DUF1127 family)</fullName>
    </submittedName>
</protein>